<evidence type="ECO:0000313" key="1">
    <source>
        <dbReference type="EMBL" id="MBB6362423.1"/>
    </source>
</evidence>
<name>A0AAW3VBK1_ACILW</name>
<dbReference type="EMBL" id="JACHLA010000002">
    <property type="protein sequence ID" value="MBB6362423.1"/>
    <property type="molecule type" value="Genomic_DNA"/>
</dbReference>
<reference evidence="1 2" key="1">
    <citation type="submission" date="2020-08" db="EMBL/GenBank/DDBJ databases">
        <title>Functional genomics of gut bacteria from endangered species of beetles.</title>
        <authorList>
            <person name="Carlos-Shanley C."/>
        </authorList>
    </citation>
    <scope>NUCLEOTIDE SEQUENCE [LARGE SCALE GENOMIC DNA]</scope>
    <source>
        <strain evidence="1 2">S00127</strain>
    </source>
</reference>
<sequence length="42" mass="4901">MIVFGSGCFQFSAKIILELILHDLHYFNFCNTHIKAHLLMSF</sequence>
<organism evidence="1 2">
    <name type="scientific">Acinetobacter lwoffii</name>
    <dbReference type="NCBI Taxonomy" id="28090"/>
    <lineage>
        <taxon>Bacteria</taxon>
        <taxon>Pseudomonadati</taxon>
        <taxon>Pseudomonadota</taxon>
        <taxon>Gammaproteobacteria</taxon>
        <taxon>Moraxellales</taxon>
        <taxon>Moraxellaceae</taxon>
        <taxon>Acinetobacter</taxon>
    </lineage>
</organism>
<proteinExistence type="predicted"/>
<protein>
    <submittedName>
        <fullName evidence="1">Uncharacterized protein</fullName>
    </submittedName>
</protein>
<gene>
    <name evidence="1" type="ORF">HNP34_000519</name>
</gene>
<dbReference type="Proteomes" id="UP000548425">
    <property type="component" value="Unassembled WGS sequence"/>
</dbReference>
<dbReference type="AlphaFoldDB" id="A0AAW3VBK1"/>
<evidence type="ECO:0000313" key="2">
    <source>
        <dbReference type="Proteomes" id="UP000548425"/>
    </source>
</evidence>
<accession>A0AAW3VBK1</accession>
<comment type="caution">
    <text evidence="1">The sequence shown here is derived from an EMBL/GenBank/DDBJ whole genome shotgun (WGS) entry which is preliminary data.</text>
</comment>